<dbReference type="OrthoDB" id="271595at2759"/>
<proteinExistence type="predicted"/>
<sequence>MPVAVVPSRFEPEQVETPAQREQRTVHDVYEQIAPHFSATRYKPWPVISRFLSEVPPGSLGLDSGAGNGKYLPVLRTSSEGSVMVALDRSLGLLEFARTQTGSVEGKGKGKEEDKEEAPSVVEECVRADLCFNGWRSGVFDFAISIAAIHHLSTPSRRVDSVRSLIRPLRVSRPDAQGRCARFLIYVWAFEQGENSKRKMGVLAPAQTTQEGSQTEEQSAPASGEVDKDVRQDVMVPWVLQPKPVPKPKAPKGSQKRDARRRAEGPAGESPPIPEASTSTTSAQAPQPANPPPPQVFHRYYHLFMQGELSTLVHDAGRAEGFDLVESPSKPMDGKAGGKWLRVVDEGYEKDNWWLEGEVGLY</sequence>
<evidence type="ECO:0000259" key="4">
    <source>
        <dbReference type="Pfam" id="PF08241"/>
    </source>
</evidence>
<evidence type="ECO:0000256" key="2">
    <source>
        <dbReference type="ARBA" id="ARBA00022679"/>
    </source>
</evidence>
<accession>A0A8H3TQ95</accession>
<feature type="region of interest" description="Disordered" evidence="3">
    <location>
        <begin position="1"/>
        <end position="24"/>
    </location>
</feature>
<dbReference type="Gene3D" id="3.40.50.150">
    <property type="entry name" value="Vaccinia Virus protein VP39"/>
    <property type="match status" value="1"/>
</dbReference>
<dbReference type="SUPFAM" id="SSF53335">
    <property type="entry name" value="S-adenosyl-L-methionine-dependent methyltransferases"/>
    <property type="match status" value="1"/>
</dbReference>
<dbReference type="GO" id="GO:0030488">
    <property type="term" value="P:tRNA methylation"/>
    <property type="evidence" value="ECO:0007669"/>
    <property type="project" value="TreeGrafter"/>
</dbReference>
<dbReference type="InterPro" id="IPR051422">
    <property type="entry name" value="AlkB_tRNA_MeTrf/Diox"/>
</dbReference>
<dbReference type="Pfam" id="PF08241">
    <property type="entry name" value="Methyltransf_11"/>
    <property type="match status" value="1"/>
</dbReference>
<feature type="compositionally biased region" description="Low complexity" evidence="3">
    <location>
        <begin position="207"/>
        <end position="219"/>
    </location>
</feature>
<dbReference type="GO" id="GO:0002098">
    <property type="term" value="P:tRNA wobble uridine modification"/>
    <property type="evidence" value="ECO:0007669"/>
    <property type="project" value="TreeGrafter"/>
</dbReference>
<dbReference type="GO" id="GO:0005737">
    <property type="term" value="C:cytoplasm"/>
    <property type="evidence" value="ECO:0007669"/>
    <property type="project" value="TreeGrafter"/>
</dbReference>
<name>A0A8H3TQ95_9TREE</name>
<feature type="domain" description="Methyltransferase type 11" evidence="4">
    <location>
        <begin position="62"/>
        <end position="168"/>
    </location>
</feature>
<dbReference type="GO" id="GO:0005634">
    <property type="term" value="C:nucleus"/>
    <property type="evidence" value="ECO:0007669"/>
    <property type="project" value="TreeGrafter"/>
</dbReference>
<dbReference type="InterPro" id="IPR029063">
    <property type="entry name" value="SAM-dependent_MTases_sf"/>
</dbReference>
<reference evidence="5" key="1">
    <citation type="submission" date="2020-07" db="EMBL/GenBank/DDBJ databases">
        <title>Draft Genome Sequence of a Deep-Sea Yeast, Naganishia (Cryptococcus) liquefaciens strain N6.</title>
        <authorList>
            <person name="Han Y.W."/>
            <person name="Kajitani R."/>
            <person name="Morimoto H."/>
            <person name="Parhat M."/>
            <person name="Tsubouchi H."/>
            <person name="Bakenova O."/>
            <person name="Ogata M."/>
            <person name="Argunhan B."/>
            <person name="Aoki R."/>
            <person name="Kajiwara S."/>
            <person name="Itoh T."/>
            <person name="Iwasaki H."/>
        </authorList>
    </citation>
    <scope>NUCLEOTIDE SEQUENCE</scope>
    <source>
        <strain evidence="5">N6</strain>
    </source>
</reference>
<evidence type="ECO:0000313" key="6">
    <source>
        <dbReference type="Proteomes" id="UP000620104"/>
    </source>
</evidence>
<dbReference type="GO" id="GO:0008757">
    <property type="term" value="F:S-adenosylmethionine-dependent methyltransferase activity"/>
    <property type="evidence" value="ECO:0007669"/>
    <property type="project" value="InterPro"/>
</dbReference>
<dbReference type="EMBL" id="BLZA01000011">
    <property type="protein sequence ID" value="GHJ85220.1"/>
    <property type="molecule type" value="Genomic_DNA"/>
</dbReference>
<keyword evidence="2" id="KW-0808">Transferase</keyword>
<feature type="region of interest" description="Disordered" evidence="3">
    <location>
        <begin position="205"/>
        <end position="295"/>
    </location>
</feature>
<keyword evidence="1" id="KW-0489">Methyltransferase</keyword>
<dbReference type="PANTHER" id="PTHR13069:SF21">
    <property type="entry name" value="ALKYLATED DNA REPAIR PROTEIN ALKB HOMOLOG 8"/>
    <property type="match status" value="1"/>
</dbReference>
<dbReference type="AlphaFoldDB" id="A0A8H3TQ95"/>
<organism evidence="5 6">
    <name type="scientific">Naganishia liquefaciens</name>
    <dbReference type="NCBI Taxonomy" id="104408"/>
    <lineage>
        <taxon>Eukaryota</taxon>
        <taxon>Fungi</taxon>
        <taxon>Dikarya</taxon>
        <taxon>Basidiomycota</taxon>
        <taxon>Agaricomycotina</taxon>
        <taxon>Tremellomycetes</taxon>
        <taxon>Filobasidiales</taxon>
        <taxon>Filobasidiaceae</taxon>
        <taxon>Naganishia</taxon>
    </lineage>
</organism>
<dbReference type="GO" id="GO:0106335">
    <property type="term" value="F:tRNA (5-carboxymethyluridine(34)-5-O)-methyltransferase activity"/>
    <property type="evidence" value="ECO:0007669"/>
    <property type="project" value="TreeGrafter"/>
</dbReference>
<dbReference type="Proteomes" id="UP000620104">
    <property type="component" value="Unassembled WGS sequence"/>
</dbReference>
<evidence type="ECO:0000313" key="5">
    <source>
        <dbReference type="EMBL" id="GHJ85220.1"/>
    </source>
</evidence>
<evidence type="ECO:0000256" key="1">
    <source>
        <dbReference type="ARBA" id="ARBA00022603"/>
    </source>
</evidence>
<gene>
    <name evidence="5" type="ORF">NliqN6_1622</name>
</gene>
<keyword evidence="6" id="KW-1185">Reference proteome</keyword>
<dbReference type="PANTHER" id="PTHR13069">
    <property type="entry name" value="ALKYLATED DNA REPAIR PROTEIN ALKB HOMOLOG 8"/>
    <property type="match status" value="1"/>
</dbReference>
<comment type="caution">
    <text evidence="5">The sequence shown here is derived from an EMBL/GenBank/DDBJ whole genome shotgun (WGS) entry which is preliminary data.</text>
</comment>
<feature type="compositionally biased region" description="Basic and acidic residues" evidence="3">
    <location>
        <begin position="255"/>
        <end position="264"/>
    </location>
</feature>
<protein>
    <recommendedName>
        <fullName evidence="4">Methyltransferase type 11 domain-containing protein</fullName>
    </recommendedName>
</protein>
<dbReference type="GO" id="GO:0000049">
    <property type="term" value="F:tRNA binding"/>
    <property type="evidence" value="ECO:0007669"/>
    <property type="project" value="TreeGrafter"/>
</dbReference>
<dbReference type="InterPro" id="IPR013216">
    <property type="entry name" value="Methyltransf_11"/>
</dbReference>
<evidence type="ECO:0000256" key="3">
    <source>
        <dbReference type="SAM" id="MobiDB-lite"/>
    </source>
</evidence>